<dbReference type="Proteomes" id="UP001214576">
    <property type="component" value="Unassembled WGS sequence"/>
</dbReference>
<keyword evidence="3" id="KW-1185">Reference proteome</keyword>
<reference evidence="2" key="1">
    <citation type="submission" date="2022-03" db="EMBL/GenBank/DDBJ databases">
        <title>Genomic analyses of argali, domestic sheep and their hybrids provide insights into chromosomal evolution, heterosis and genetic basis of agronomic traits.</title>
        <authorList>
            <person name="Li M."/>
        </authorList>
    </citation>
    <scope>NUCLEOTIDE SEQUENCE</scope>
    <source>
        <strain evidence="2">CAU-MHL-2022a</strain>
        <tissue evidence="2">Skin</tissue>
    </source>
</reference>
<sequence length="100" mass="11248">MENKIPCHSGPDSGKRQAQAIHRSHKGQRTSPKAPQPRTVPQIMSSCILHQDGVCTGPFWCHCLQSLSQRWEHLSDLARSCVLPCRTGAGKVHFWHFQHA</sequence>
<dbReference type="EMBL" id="JAKZEL010000007">
    <property type="protein sequence ID" value="KAI4542284.1"/>
    <property type="molecule type" value="Genomic_DNA"/>
</dbReference>
<dbReference type="AlphaFoldDB" id="A0AAD4UDL7"/>
<evidence type="ECO:0000256" key="1">
    <source>
        <dbReference type="SAM" id="MobiDB-lite"/>
    </source>
</evidence>
<gene>
    <name evidence="2" type="ORF">MG293_007663</name>
</gene>
<name>A0AAD4UDL7_OVIAM</name>
<evidence type="ECO:0000313" key="3">
    <source>
        <dbReference type="Proteomes" id="UP001214576"/>
    </source>
</evidence>
<organism evidence="2 3">
    <name type="scientific">Ovis ammon polii</name>
    <dbReference type="NCBI Taxonomy" id="230172"/>
    <lineage>
        <taxon>Eukaryota</taxon>
        <taxon>Metazoa</taxon>
        <taxon>Chordata</taxon>
        <taxon>Craniata</taxon>
        <taxon>Vertebrata</taxon>
        <taxon>Euteleostomi</taxon>
        <taxon>Mammalia</taxon>
        <taxon>Eutheria</taxon>
        <taxon>Laurasiatheria</taxon>
        <taxon>Artiodactyla</taxon>
        <taxon>Ruminantia</taxon>
        <taxon>Pecora</taxon>
        <taxon>Bovidae</taxon>
        <taxon>Caprinae</taxon>
        <taxon>Ovis</taxon>
    </lineage>
</organism>
<evidence type="ECO:0000313" key="2">
    <source>
        <dbReference type="EMBL" id="KAI4542284.1"/>
    </source>
</evidence>
<comment type="caution">
    <text evidence="2">The sequence shown here is derived from an EMBL/GenBank/DDBJ whole genome shotgun (WGS) entry which is preliminary data.</text>
</comment>
<accession>A0AAD4UDL7</accession>
<protein>
    <submittedName>
        <fullName evidence="2">Uncharacterized protein</fullName>
    </submittedName>
</protein>
<proteinExistence type="predicted"/>
<feature type="region of interest" description="Disordered" evidence="1">
    <location>
        <begin position="1"/>
        <end position="39"/>
    </location>
</feature>